<name>A0A9W9ARS5_9AGAR</name>
<feature type="compositionally biased region" description="Polar residues" evidence="1">
    <location>
        <begin position="264"/>
        <end position="282"/>
    </location>
</feature>
<feature type="compositionally biased region" description="Low complexity" evidence="1">
    <location>
        <begin position="312"/>
        <end position="324"/>
    </location>
</feature>
<proteinExistence type="predicted"/>
<feature type="region of interest" description="Disordered" evidence="1">
    <location>
        <begin position="449"/>
        <end position="533"/>
    </location>
</feature>
<organism evidence="2 3">
    <name type="scientific">Lentinula lateritia</name>
    <dbReference type="NCBI Taxonomy" id="40482"/>
    <lineage>
        <taxon>Eukaryota</taxon>
        <taxon>Fungi</taxon>
        <taxon>Dikarya</taxon>
        <taxon>Basidiomycota</taxon>
        <taxon>Agaricomycotina</taxon>
        <taxon>Agaricomycetes</taxon>
        <taxon>Agaricomycetidae</taxon>
        <taxon>Agaricales</taxon>
        <taxon>Marasmiineae</taxon>
        <taxon>Omphalotaceae</taxon>
        <taxon>Lentinula</taxon>
    </lineage>
</organism>
<dbReference type="EMBL" id="JANVFS010000009">
    <property type="protein sequence ID" value="KAJ4487405.1"/>
    <property type="molecule type" value="Genomic_DNA"/>
</dbReference>
<gene>
    <name evidence="2" type="ORF">C8J55DRAFT_558463</name>
</gene>
<accession>A0A9W9ARS5</accession>
<dbReference type="Proteomes" id="UP001150238">
    <property type="component" value="Unassembled WGS sequence"/>
</dbReference>
<sequence length="533" mass="57046">MNMTPNDYSQLKQTLQGHFFYLGRQGPFPEGCGWFTLDGKKTYCAPLTAGQETPNTVPLQIVGRVGTNLNNTGIFGGWTPSGQFPPGGSRRTFQLGPPLSGIFRDDWIAAITKLKEVQTAGANNTRKVRYLFVHENVPPLDSLIRMGCKVFCDLDEGEGPDELLSSSIPPDKKANSEWVEIRQSKALAPFPLFAISGEPIPLKRVRSVIAGATVRVTFGLRCWRFNPNDPFSFAADIVRIDLLSSPQDECGPRIGFPLTPPVTPQSRISGTNPSGTGTISGNTPSYRSQPLFVFQNSEGGQSDTSLLTSIASSGSPQTPTGSGSRYVRNYGSPTPENNVIASPYEGVMQSFNGTSLNPRGDLGAAFEITNVGFTGGGMVPQGSNEQYRRAWNGGGAGTNIGTEYNGSDVVYQEQRHYDYRKAFGQDSLGMSTNSHTITSDGTAPVLKFDGHGTGENTQGSLSTTIDTNGGHGSENINAGNESAHGAIAVSGTPTSSAASDKVERKGSKRMRDEDEEGGYRTDGTTKKGKRRAE</sequence>
<feature type="compositionally biased region" description="Polar residues" evidence="1">
    <location>
        <begin position="454"/>
        <end position="467"/>
    </location>
</feature>
<feature type="compositionally biased region" description="Basic and acidic residues" evidence="1">
    <location>
        <begin position="500"/>
        <end position="533"/>
    </location>
</feature>
<reference evidence="2" key="2">
    <citation type="journal article" date="2023" name="Proc. Natl. Acad. Sci. U.S.A.">
        <title>A global phylogenomic analysis of the shiitake genus Lentinula.</title>
        <authorList>
            <person name="Sierra-Patev S."/>
            <person name="Min B."/>
            <person name="Naranjo-Ortiz M."/>
            <person name="Looney B."/>
            <person name="Konkel Z."/>
            <person name="Slot J.C."/>
            <person name="Sakamoto Y."/>
            <person name="Steenwyk J.L."/>
            <person name="Rokas A."/>
            <person name="Carro J."/>
            <person name="Camarero S."/>
            <person name="Ferreira P."/>
            <person name="Molpeceres G."/>
            <person name="Ruiz-Duenas F.J."/>
            <person name="Serrano A."/>
            <person name="Henrissat B."/>
            <person name="Drula E."/>
            <person name="Hughes K.W."/>
            <person name="Mata J.L."/>
            <person name="Ishikawa N.K."/>
            <person name="Vargas-Isla R."/>
            <person name="Ushijima S."/>
            <person name="Smith C.A."/>
            <person name="Donoghue J."/>
            <person name="Ahrendt S."/>
            <person name="Andreopoulos W."/>
            <person name="He G."/>
            <person name="LaButti K."/>
            <person name="Lipzen A."/>
            <person name="Ng V."/>
            <person name="Riley R."/>
            <person name="Sandor L."/>
            <person name="Barry K."/>
            <person name="Martinez A.T."/>
            <person name="Xiao Y."/>
            <person name="Gibbons J.G."/>
            <person name="Terashima K."/>
            <person name="Grigoriev I.V."/>
            <person name="Hibbett D."/>
        </authorList>
    </citation>
    <scope>NUCLEOTIDE SEQUENCE</scope>
    <source>
        <strain evidence="2">Sp2 HRB7682 ss15</strain>
    </source>
</reference>
<evidence type="ECO:0000256" key="1">
    <source>
        <dbReference type="SAM" id="MobiDB-lite"/>
    </source>
</evidence>
<protein>
    <submittedName>
        <fullName evidence="2">Uncharacterized protein</fullName>
    </submittedName>
</protein>
<comment type="caution">
    <text evidence="2">The sequence shown here is derived from an EMBL/GenBank/DDBJ whole genome shotgun (WGS) entry which is preliminary data.</text>
</comment>
<evidence type="ECO:0000313" key="3">
    <source>
        <dbReference type="Proteomes" id="UP001150238"/>
    </source>
</evidence>
<feature type="region of interest" description="Disordered" evidence="1">
    <location>
        <begin position="297"/>
        <end position="324"/>
    </location>
</feature>
<feature type="region of interest" description="Disordered" evidence="1">
    <location>
        <begin position="257"/>
        <end position="282"/>
    </location>
</feature>
<reference evidence="2" key="1">
    <citation type="submission" date="2022-08" db="EMBL/GenBank/DDBJ databases">
        <authorList>
            <consortium name="DOE Joint Genome Institute"/>
            <person name="Min B."/>
            <person name="Riley R."/>
            <person name="Sierra-Patev S."/>
            <person name="Naranjo-Ortiz M."/>
            <person name="Looney B."/>
            <person name="Konkel Z."/>
            <person name="Slot J.C."/>
            <person name="Sakamoto Y."/>
            <person name="Steenwyk J.L."/>
            <person name="Rokas A."/>
            <person name="Carro J."/>
            <person name="Camarero S."/>
            <person name="Ferreira P."/>
            <person name="Molpeceres G."/>
            <person name="Ruiz-Duenas F.J."/>
            <person name="Serrano A."/>
            <person name="Henrissat B."/>
            <person name="Drula E."/>
            <person name="Hughes K.W."/>
            <person name="Mata J.L."/>
            <person name="Ishikawa N.K."/>
            <person name="Vargas-Isla R."/>
            <person name="Ushijima S."/>
            <person name="Smith C.A."/>
            <person name="Ahrendt S."/>
            <person name="Andreopoulos W."/>
            <person name="He G."/>
            <person name="Labutti K."/>
            <person name="Lipzen A."/>
            <person name="Ng V."/>
            <person name="Sandor L."/>
            <person name="Barry K."/>
            <person name="Martinez A.T."/>
            <person name="Xiao Y."/>
            <person name="Gibbons J.G."/>
            <person name="Terashima K."/>
            <person name="Hibbett D.S."/>
            <person name="Grigoriev I.V."/>
        </authorList>
    </citation>
    <scope>NUCLEOTIDE SEQUENCE</scope>
    <source>
        <strain evidence="2">Sp2 HRB7682 ss15</strain>
    </source>
</reference>
<feature type="compositionally biased region" description="Polar residues" evidence="1">
    <location>
        <begin position="297"/>
        <end position="311"/>
    </location>
</feature>
<dbReference type="AlphaFoldDB" id="A0A9W9ARS5"/>
<evidence type="ECO:0000313" key="2">
    <source>
        <dbReference type="EMBL" id="KAJ4487405.1"/>
    </source>
</evidence>